<feature type="region of interest" description="Disordered" evidence="1">
    <location>
        <begin position="39"/>
        <end position="58"/>
    </location>
</feature>
<feature type="region of interest" description="Disordered" evidence="1">
    <location>
        <begin position="407"/>
        <end position="429"/>
    </location>
</feature>
<dbReference type="Proteomes" id="UP001183226">
    <property type="component" value="Unassembled WGS sequence"/>
</dbReference>
<proteinExistence type="predicted"/>
<sequence>MDGFDSSAARVVVEKYLPELESAETRELLVEEVGAFPDPAGVSEDEFPAPPEYESAADGDGRMRDYFRHWVRSWSGDLTAEIAASPQVSPDHAVVADFVADQTDLTAVRMMRVLVEELYRRRSAGLLAGATPQERYTDFRRWTNSPQGHRELLERYPQMFRMCRARVRAAGEYLVRILGEVDANRSLLERDMPGVHPGSRVEALRLGKGDTHNGGLSVAQIDFDDGGRMLYKPRPIDAEHGYNSLVAWLNERMGTGLRTVTLIPCGPGGFSEYISTGGFPGTTEDYFRLIGQLVGVLYLVKAVDIHFENVLTCAQGPVVIDAEALLTPRWRSPTGEDGSAWGAATRRVRESVAAMGVLPMVMRPPGTDRGMDIGVVGYDTGQQAPYRSLQFHNPGRDDMSARLVSAEAPNTSGNPSAGQTADLPPAAQRDTVKQEVRRVLEFAAAHRDEVADAVEERLADARFRYMNNATVFYTQLLRMTTHPDAVADARINAALLHRVALTKGAFDDVGREEVAQLAQGDVPYFTYTGRSTALSGRGATVRPEAFQEPPIATVRERITGLDAAEIERQLHLVDLSFVSRLPLEEETTGFAPEPPAAAPAAVGRSRLLKEAERIGDELVESMIEAADPELPATWIAPQIATLDDLQWGPGALAFDLYSGTPGVSLVLAGLAAETGRSTYRDAALRVIGPLEEQLRTGAFSGLKLSPGALSGVAGTVYGLVEAKRLLGIGDGVGAGDLADVVTEGIDSCTEPDLVAGTAGALAVCLSLYRRTSGEGQRERVVAAAHRAAEAELSLLSSAGPEGRATDYTGYAHGAMGIAPRLLEYADVFGDERARDAALRMVGAVFAARDPRDDDWPRTWDSATRSYAWCHGAPGMLLGALETARRAPEAVPEDGLARLAELTLQRGFGNNPTYCHGDLGNAEIVLLAAREFPDLIPPRLADGLYERLFDAVVERYPSRWDTKYAYSNSLMLGRPGFAWSILRHLSPQTYPCVLRLD</sequence>
<dbReference type="EMBL" id="JAVREK010000008">
    <property type="protein sequence ID" value="MDT0302481.1"/>
    <property type="molecule type" value="Genomic_DNA"/>
</dbReference>
<gene>
    <name evidence="3" type="ORF">RM446_10215</name>
</gene>
<keyword evidence="4" id="KW-1185">Reference proteome</keyword>
<accession>A0ABU2KT55</accession>
<dbReference type="PIRSF" id="PIRSF037228">
    <property type="entry name" value="Lant_mod_RumM"/>
    <property type="match status" value="1"/>
</dbReference>
<dbReference type="Pfam" id="PF13575">
    <property type="entry name" value="DUF4135"/>
    <property type="match status" value="1"/>
</dbReference>
<comment type="caution">
    <text evidence="3">The sequence shown here is derived from an EMBL/GenBank/DDBJ whole genome shotgun (WGS) entry which is preliminary data.</text>
</comment>
<dbReference type="CDD" id="cd04792">
    <property type="entry name" value="LanM-like"/>
    <property type="match status" value="1"/>
</dbReference>
<dbReference type="InterPro" id="IPR025410">
    <property type="entry name" value="Lant_dehyd"/>
</dbReference>
<evidence type="ECO:0000259" key="2">
    <source>
        <dbReference type="Pfam" id="PF13575"/>
    </source>
</evidence>
<dbReference type="PRINTS" id="PR01950">
    <property type="entry name" value="LANCSUPER"/>
</dbReference>
<evidence type="ECO:0000313" key="4">
    <source>
        <dbReference type="Proteomes" id="UP001183226"/>
    </source>
</evidence>
<dbReference type="SUPFAM" id="SSF158745">
    <property type="entry name" value="LanC-like"/>
    <property type="match status" value="1"/>
</dbReference>
<organism evidence="3 4">
    <name type="scientific">Streptomonospora wellingtoniae</name>
    <dbReference type="NCBI Taxonomy" id="3075544"/>
    <lineage>
        <taxon>Bacteria</taxon>
        <taxon>Bacillati</taxon>
        <taxon>Actinomycetota</taxon>
        <taxon>Actinomycetes</taxon>
        <taxon>Streptosporangiales</taxon>
        <taxon>Nocardiopsidaceae</taxon>
        <taxon>Streptomonospora</taxon>
    </lineage>
</organism>
<dbReference type="SMART" id="SM01260">
    <property type="entry name" value="LANC_like"/>
    <property type="match status" value="1"/>
</dbReference>
<reference evidence="4" key="1">
    <citation type="submission" date="2023-07" db="EMBL/GenBank/DDBJ databases">
        <title>30 novel species of actinomycetes from the DSMZ collection.</title>
        <authorList>
            <person name="Nouioui I."/>
        </authorList>
    </citation>
    <scope>NUCLEOTIDE SEQUENCE [LARGE SCALE GENOMIC DNA]</scope>
    <source>
        <strain evidence="4">DSM 45055</strain>
    </source>
</reference>
<evidence type="ECO:0000313" key="3">
    <source>
        <dbReference type="EMBL" id="MDT0302481.1"/>
    </source>
</evidence>
<dbReference type="Pfam" id="PF05147">
    <property type="entry name" value="LANC_like"/>
    <property type="match status" value="1"/>
</dbReference>
<name>A0ABU2KT55_9ACTN</name>
<dbReference type="InterPro" id="IPR017146">
    <property type="entry name" value="Lanti_2_LanM"/>
</dbReference>
<feature type="compositionally biased region" description="Polar residues" evidence="1">
    <location>
        <begin position="408"/>
        <end position="419"/>
    </location>
</feature>
<dbReference type="RefSeq" id="WP_311544963.1">
    <property type="nucleotide sequence ID" value="NZ_JAVREK010000008.1"/>
</dbReference>
<dbReference type="InterPro" id="IPR007822">
    <property type="entry name" value="LANC-like"/>
</dbReference>
<feature type="domain" description="Lantibiotic biosynthesis protein dehydration" evidence="2">
    <location>
        <begin position="156"/>
        <end position="527"/>
    </location>
</feature>
<protein>
    <submittedName>
        <fullName evidence="3">Type 2 lanthipeptide synthetase LanM family protein</fullName>
    </submittedName>
</protein>
<evidence type="ECO:0000256" key="1">
    <source>
        <dbReference type="SAM" id="MobiDB-lite"/>
    </source>
</evidence>
<dbReference type="NCBIfam" id="TIGR03897">
    <property type="entry name" value="lanti_2_LanM"/>
    <property type="match status" value="1"/>
</dbReference>
<dbReference type="Gene3D" id="1.50.10.20">
    <property type="match status" value="1"/>
</dbReference>